<reference evidence="2" key="1">
    <citation type="submission" date="2020-05" db="EMBL/GenBank/DDBJ databases">
        <authorList>
            <person name="Chiriac C."/>
            <person name="Salcher M."/>
            <person name="Ghai R."/>
            <person name="Kavagutti S V."/>
        </authorList>
    </citation>
    <scope>NUCLEOTIDE SEQUENCE</scope>
</reference>
<dbReference type="EMBL" id="CAEZYX010000033">
    <property type="protein sequence ID" value="CAB4739915.1"/>
    <property type="molecule type" value="Genomic_DNA"/>
</dbReference>
<evidence type="ECO:0000313" key="1">
    <source>
        <dbReference type="EMBL" id="CAB4739915.1"/>
    </source>
</evidence>
<gene>
    <name evidence="1" type="ORF">UFOPK2802_00483</name>
    <name evidence="2" type="ORF">UFOPK3783_00458</name>
    <name evidence="3" type="ORF">UFOPK3948_00417</name>
</gene>
<organism evidence="2">
    <name type="scientific">freshwater metagenome</name>
    <dbReference type="NCBI Taxonomy" id="449393"/>
    <lineage>
        <taxon>unclassified sequences</taxon>
        <taxon>metagenomes</taxon>
        <taxon>ecological metagenomes</taxon>
    </lineage>
</organism>
<name>A0A6J7JL19_9ZZZZ</name>
<evidence type="ECO:0000313" key="3">
    <source>
        <dbReference type="EMBL" id="CAB4975030.1"/>
    </source>
</evidence>
<dbReference type="EMBL" id="CAFBNI010000036">
    <property type="protein sequence ID" value="CAB4943713.1"/>
    <property type="molecule type" value="Genomic_DNA"/>
</dbReference>
<proteinExistence type="predicted"/>
<sequence length="144" mass="16173">MPSRLRILDPNHRIGSYLLSTTRSFIGMIALSVMRICSGQTSVQHFVMLHIPRPCSSCAVRLRFRNRSSGCISSSAIRIKNLGPAKDFLFSSWSRITWQVSWQRKHSIHLRNSWLRSTSICAIRASPGFNSVGCSYAGISIAFL</sequence>
<protein>
    <submittedName>
        <fullName evidence="2">Unannotated protein</fullName>
    </submittedName>
</protein>
<accession>A0A6J7JL19</accession>
<evidence type="ECO:0000313" key="2">
    <source>
        <dbReference type="EMBL" id="CAB4943713.1"/>
    </source>
</evidence>
<dbReference type="AlphaFoldDB" id="A0A6J7JL19"/>
<dbReference type="EMBL" id="CAFBOI010000028">
    <property type="protein sequence ID" value="CAB4975030.1"/>
    <property type="molecule type" value="Genomic_DNA"/>
</dbReference>